<dbReference type="HAMAP" id="MF_01805">
    <property type="entry name" value="ScpA"/>
    <property type="match status" value="1"/>
</dbReference>
<name>A0A974BII7_SEDHY</name>
<keyword evidence="5" id="KW-1185">Reference proteome</keyword>
<evidence type="ECO:0000256" key="2">
    <source>
        <dbReference type="ARBA" id="ARBA00044777"/>
    </source>
</evidence>
<proteinExistence type="inferred from homology"/>
<dbReference type="PANTHER" id="PTHR33969">
    <property type="entry name" value="SEGREGATION AND CONDENSATION PROTEIN A"/>
    <property type="match status" value="1"/>
</dbReference>
<gene>
    <name evidence="3" type="primary">scpA</name>
    <name evidence="4" type="ORF">HZF24_05195</name>
</gene>
<sequence>MDYSVSLNVFQGPFDLLYHLIEIKEIDIYDIPISEITDQYMEYLNQMMQFNMNVASEFILMASTLIEIKSQMLLPQKEKEEDPRTELVNKLLEYKLFKEASDKLKKYEYESSYYYSKPREELAITSDVKVEQLSLNELNIYELYNIFMSLLKNQNLKVVDEEKLKVYRENYSVKDCVDALLKRLKTHGRVSLFSIFNEAEQITKEYVITTFLAVLELSNKHGIKIFQDDTYSDIIILS</sequence>
<reference evidence="4" key="1">
    <citation type="submission" date="2020-07" db="EMBL/GenBank/DDBJ databases">
        <title>Genomic analysis of a strain of Sedimentibacter Hydroxybenzoicus DSM7310.</title>
        <authorList>
            <person name="Ma S."/>
        </authorList>
    </citation>
    <scope>NUCLEOTIDE SEQUENCE</scope>
    <source>
        <strain evidence="4">DSM 7310</strain>
    </source>
</reference>
<evidence type="ECO:0000313" key="5">
    <source>
        <dbReference type="Proteomes" id="UP000611629"/>
    </source>
</evidence>
<dbReference type="InterPro" id="IPR003768">
    <property type="entry name" value="ScpA"/>
</dbReference>
<dbReference type="Proteomes" id="UP000611629">
    <property type="component" value="Unassembled WGS sequence"/>
</dbReference>
<dbReference type="GO" id="GO:0007059">
    <property type="term" value="P:chromosome segregation"/>
    <property type="evidence" value="ECO:0007669"/>
    <property type="project" value="UniProtKB-UniRule"/>
</dbReference>
<dbReference type="PANTHER" id="PTHR33969:SF2">
    <property type="entry name" value="SEGREGATION AND CONDENSATION PROTEIN A"/>
    <property type="match status" value="1"/>
</dbReference>
<comment type="caution">
    <text evidence="4">The sequence shown here is derived from an EMBL/GenBank/DDBJ whole genome shotgun (WGS) entry which is preliminary data.</text>
</comment>
<keyword evidence="3" id="KW-0963">Cytoplasm</keyword>
<dbReference type="InterPro" id="IPR023093">
    <property type="entry name" value="ScpA-like_C"/>
</dbReference>
<dbReference type="RefSeq" id="WP_179237222.1">
    <property type="nucleotide sequence ID" value="NZ_JACBNQ010000003.1"/>
</dbReference>
<dbReference type="EMBL" id="JACBNQ010000003">
    <property type="protein sequence ID" value="NYB73531.1"/>
    <property type="molecule type" value="Genomic_DNA"/>
</dbReference>
<organism evidence="4 5">
    <name type="scientific">Sedimentibacter hydroxybenzoicus DSM 7310</name>
    <dbReference type="NCBI Taxonomy" id="1123245"/>
    <lineage>
        <taxon>Bacteria</taxon>
        <taxon>Bacillati</taxon>
        <taxon>Bacillota</taxon>
        <taxon>Tissierellia</taxon>
        <taxon>Sedimentibacter</taxon>
    </lineage>
</organism>
<dbReference type="GO" id="GO:0005737">
    <property type="term" value="C:cytoplasm"/>
    <property type="evidence" value="ECO:0007669"/>
    <property type="project" value="UniProtKB-SubCell"/>
</dbReference>
<dbReference type="Pfam" id="PF02616">
    <property type="entry name" value="SMC_ScpA"/>
    <property type="match status" value="1"/>
</dbReference>
<keyword evidence="1 3" id="KW-0159">Chromosome partition</keyword>
<dbReference type="Gene3D" id="1.10.10.580">
    <property type="entry name" value="Structural maintenance of chromosome 1. Chain E"/>
    <property type="match status" value="1"/>
</dbReference>
<comment type="function">
    <text evidence="3">Participates in chromosomal partition during cell division. May act via the formation of a condensin-like complex containing Smc and ScpB that pull DNA away from mid-cell into both cell halves.</text>
</comment>
<evidence type="ECO:0000256" key="3">
    <source>
        <dbReference type="HAMAP-Rule" id="MF_01805"/>
    </source>
</evidence>
<evidence type="ECO:0000313" key="4">
    <source>
        <dbReference type="EMBL" id="NYB73531.1"/>
    </source>
</evidence>
<keyword evidence="3" id="KW-0132">Cell division</keyword>
<protein>
    <recommendedName>
        <fullName evidence="2 3">Segregation and condensation protein A</fullName>
    </recommendedName>
</protein>
<dbReference type="Gene3D" id="6.10.250.2410">
    <property type="match status" value="1"/>
</dbReference>
<comment type="subunit">
    <text evidence="3">Component of a cohesin-like complex composed of ScpA, ScpB and the Smc homodimer, in which ScpA and ScpB bind to the head domain of Smc. The presence of the three proteins is required for the association of the complex with DNA.</text>
</comment>
<accession>A0A974BII7</accession>
<evidence type="ECO:0000256" key="1">
    <source>
        <dbReference type="ARBA" id="ARBA00022829"/>
    </source>
</evidence>
<comment type="subcellular location">
    <subcellularLocation>
        <location evidence="3">Cytoplasm</location>
    </subcellularLocation>
    <text evidence="3">Associated with two foci at the outer edges of the nucleoid region in young cells, and at four foci within both cell halves in older cells.</text>
</comment>
<dbReference type="GO" id="GO:0051301">
    <property type="term" value="P:cell division"/>
    <property type="evidence" value="ECO:0007669"/>
    <property type="project" value="UniProtKB-KW"/>
</dbReference>
<comment type="similarity">
    <text evidence="3">Belongs to the ScpA family.</text>
</comment>
<dbReference type="GO" id="GO:0006260">
    <property type="term" value="P:DNA replication"/>
    <property type="evidence" value="ECO:0007669"/>
    <property type="project" value="UniProtKB-UniRule"/>
</dbReference>
<keyword evidence="3" id="KW-0131">Cell cycle</keyword>
<dbReference type="AlphaFoldDB" id="A0A974BII7"/>